<evidence type="ECO:0000313" key="2">
    <source>
        <dbReference type="Proteomes" id="UP001138686"/>
    </source>
</evidence>
<dbReference type="RefSeq" id="WP_219050316.1">
    <property type="nucleotide sequence ID" value="NZ_JAHWDP010000001.1"/>
</dbReference>
<organism evidence="1 2">
    <name type="scientific">Halomarinibacterium sedimenti</name>
    <dbReference type="NCBI Taxonomy" id="2857106"/>
    <lineage>
        <taxon>Bacteria</taxon>
        <taxon>Pseudomonadati</taxon>
        <taxon>Bacteroidota</taxon>
        <taxon>Flavobacteriia</taxon>
        <taxon>Flavobacteriales</taxon>
        <taxon>Flavobacteriaceae</taxon>
        <taxon>Halomarinibacterium</taxon>
    </lineage>
</organism>
<accession>A0A9X1FMR3</accession>
<dbReference type="Pfam" id="PF10604">
    <property type="entry name" value="Polyketide_cyc2"/>
    <property type="match status" value="1"/>
</dbReference>
<evidence type="ECO:0000313" key="1">
    <source>
        <dbReference type="EMBL" id="MBW2936522.1"/>
    </source>
</evidence>
<dbReference type="CDD" id="cd07818">
    <property type="entry name" value="SRPBCC_1"/>
    <property type="match status" value="1"/>
</dbReference>
<comment type="caution">
    <text evidence="1">The sequence shown here is derived from an EMBL/GenBank/DDBJ whole genome shotgun (WGS) entry which is preliminary data.</text>
</comment>
<keyword evidence="2" id="KW-1185">Reference proteome</keyword>
<dbReference type="AlphaFoldDB" id="A0A9X1FMR3"/>
<dbReference type="EMBL" id="JAHWDP010000001">
    <property type="protein sequence ID" value="MBW2936522.1"/>
    <property type="molecule type" value="Genomic_DNA"/>
</dbReference>
<dbReference type="Proteomes" id="UP001138686">
    <property type="component" value="Unassembled WGS sequence"/>
</dbReference>
<reference evidence="1" key="1">
    <citation type="submission" date="2021-07" db="EMBL/GenBank/DDBJ databases">
        <title>Aureisphaera sp. CAU 1614 isolated from sea sediment.</title>
        <authorList>
            <person name="Kim W."/>
        </authorList>
    </citation>
    <scope>NUCLEOTIDE SEQUENCE</scope>
    <source>
        <strain evidence="1">CAU 1614</strain>
    </source>
</reference>
<dbReference type="InterPro" id="IPR019587">
    <property type="entry name" value="Polyketide_cyclase/dehydratase"/>
</dbReference>
<proteinExistence type="predicted"/>
<sequence>MKILKYLFFLLLIVIIGAAVYFGTKDGKFNVAATKTIEAPVDLIFEQVNDYKNWQVWGPWMESDPNIKMNFNDNTSGEGASYTWESDITGNGSMETIKVAKNDSILQKITFNTPLGDSESDVYWRFSPTNDGATEVTWGMKGEHSFMEKVFMSFQKDDFETVLKDMYEKGLHNINNVVQEEMKKYTITNEGIKQYGGGYYLFTTTASKINELGEKMGPMLGKIAAFMEQNKIQQSGMPFTIYNEWDEMNGTTIFSPAIPVSERIIITEGDVLCGYMEPLSAIKVVLKGNYNYLGEAHQTAMDYIKDNKLVLNTKQPMFEVYANDPGEFPNPADWITEVYYPIYRDLRVDNVLIEGN</sequence>
<gene>
    <name evidence="1" type="ORF">KXJ69_00295</name>
</gene>
<name>A0A9X1FMR3_9FLAO</name>
<protein>
    <submittedName>
        <fullName evidence="1">SRPBCC family protein</fullName>
    </submittedName>
</protein>